<reference evidence="2 3" key="1">
    <citation type="journal article" date="2019" name="Commun. Biol.">
        <title>The bagworm genome reveals a unique fibroin gene that provides high tensile strength.</title>
        <authorList>
            <person name="Kono N."/>
            <person name="Nakamura H."/>
            <person name="Ohtoshi R."/>
            <person name="Tomita M."/>
            <person name="Numata K."/>
            <person name="Arakawa K."/>
        </authorList>
    </citation>
    <scope>NUCLEOTIDE SEQUENCE [LARGE SCALE GENOMIC DNA]</scope>
</reference>
<feature type="region of interest" description="Disordered" evidence="1">
    <location>
        <begin position="126"/>
        <end position="179"/>
    </location>
</feature>
<gene>
    <name evidence="2" type="ORF">EVAR_66310_1</name>
</gene>
<evidence type="ECO:0000313" key="2">
    <source>
        <dbReference type="EMBL" id="GBP84322.1"/>
    </source>
</evidence>
<proteinExistence type="predicted"/>
<dbReference type="Proteomes" id="UP000299102">
    <property type="component" value="Unassembled WGS sequence"/>
</dbReference>
<dbReference type="AlphaFoldDB" id="A0A4C1ZAF1"/>
<evidence type="ECO:0000313" key="3">
    <source>
        <dbReference type="Proteomes" id="UP000299102"/>
    </source>
</evidence>
<protein>
    <submittedName>
        <fullName evidence="2">Uncharacterized protein</fullName>
    </submittedName>
</protein>
<accession>A0A4C1ZAF1</accession>
<name>A0A4C1ZAF1_EUMVA</name>
<comment type="caution">
    <text evidence="2">The sequence shown here is derived from an EMBL/GenBank/DDBJ whole genome shotgun (WGS) entry which is preliminary data.</text>
</comment>
<evidence type="ECO:0000256" key="1">
    <source>
        <dbReference type="SAM" id="MobiDB-lite"/>
    </source>
</evidence>
<sequence>MSVRRPLYLPLAKDATTPKLRLSWESPTTTDGSEHGVENLRPILPHRPGVHIDRSLRMTTHEDKDRNIQLLHIFLSDLRRTGLVCSIFEAAMLSTSSRAEFCVADDYECRMSSSIVEVEMTGKSPALLSSEGSEPHETNPPSEPKGSCPYLRPKIAVWAPADDGWPPPRTARRGRAEGLIGGTEGDVAVARLARSRGVEEFDVPREKSDACQL</sequence>
<keyword evidence="3" id="KW-1185">Reference proteome</keyword>
<dbReference type="EMBL" id="BGZK01001671">
    <property type="protein sequence ID" value="GBP84322.1"/>
    <property type="molecule type" value="Genomic_DNA"/>
</dbReference>
<organism evidence="2 3">
    <name type="scientific">Eumeta variegata</name>
    <name type="common">Bagworm moth</name>
    <name type="synonym">Eumeta japonica</name>
    <dbReference type="NCBI Taxonomy" id="151549"/>
    <lineage>
        <taxon>Eukaryota</taxon>
        <taxon>Metazoa</taxon>
        <taxon>Ecdysozoa</taxon>
        <taxon>Arthropoda</taxon>
        <taxon>Hexapoda</taxon>
        <taxon>Insecta</taxon>
        <taxon>Pterygota</taxon>
        <taxon>Neoptera</taxon>
        <taxon>Endopterygota</taxon>
        <taxon>Lepidoptera</taxon>
        <taxon>Glossata</taxon>
        <taxon>Ditrysia</taxon>
        <taxon>Tineoidea</taxon>
        <taxon>Psychidae</taxon>
        <taxon>Oiketicinae</taxon>
        <taxon>Eumeta</taxon>
    </lineage>
</organism>